<protein>
    <recommendedName>
        <fullName evidence="5">Vezatin</fullName>
    </recommendedName>
</protein>
<keyword evidence="9" id="KW-1133">Transmembrane helix</keyword>
<keyword evidence="6" id="KW-1003">Cell membrane</keyword>
<sequence>MAAGEEFDEELVLENSPLYQYLQDVGHTDFEICPTSSWAEECSSNEEPNELDIPATPTESLLQKCVNVLHKWNPFTGTKIIDLESLDIGFRLCTLCTILKQEVLLQEDVELIDLLDPSILQSTQAQQHENGYLPSKWLWRTPNIWDISALAILASALVVTSNHCDTFPWGPVGMGLCGLSLYMVFRSFSLWRTAKLQRSMRKCNSSLEDIVMNSHTFTSLVRKSIRQIQETEVISRGFTLVTATCPASKLGNSRQQQGQQLIGLRRAVYRSVRSAYRASRVATCQMLKSYPLNSEIDNVTNYLSAIPINELGMGLDKDLVSEEEAQELTDCYSLKDLKVLFQLWVGQSSEFFRRLALLLSPVQAAPKSHITAEHLAHHVVAEVTKNVPHVLTSCLEELKHSYDFHRYWQVQHLSNLEPSNKTKQQSRELTNVYTVMRSLQLHLKALLNEVISLEDCLEKFHESQEQDKLTQEVYRDLHQKFKLIQPHMEASINCWDETSNLVDKLVHKSFGSKGRPTAQDKTLPPTWKPSAKSVVHIKDQDPVPEEQELEAYVEESDSDGDFRGGLLKYLSQEEEEKERQEREESRRMLQELKSVLGFKASELERQKWKQLLFNDYAALKTVSSADIMQLEGVPLECQEADANVECHKVRDDSPQGIDANQLDCLMDNQECCRGRGPDCIDVHLVGSKDADPSDTISTGVVSGCLVCCSETADSSIQKQENSQPAASEQLQTAVQQGLAERHGPVVLRFASALAAQVAARSHSFAHLSEQTFGDDEEEEEEDENIDVECVNSGPP</sequence>
<keyword evidence="10" id="KW-0175">Coiled coil</keyword>
<keyword evidence="16" id="KW-1185">Reference proteome</keyword>
<dbReference type="OMA" id="IVCENPR"/>
<dbReference type="GO" id="GO:0005886">
    <property type="term" value="C:plasma membrane"/>
    <property type="evidence" value="ECO:0007669"/>
    <property type="project" value="UniProtKB-SubCell"/>
</dbReference>
<dbReference type="PANTHER" id="PTHR15989">
    <property type="entry name" value="VEZATIN"/>
    <property type="match status" value="1"/>
</dbReference>
<dbReference type="AlphaFoldDB" id="A0A401T5C4"/>
<evidence type="ECO:0000256" key="7">
    <source>
        <dbReference type="ARBA" id="ARBA00022692"/>
    </source>
</evidence>
<dbReference type="GO" id="GO:0005634">
    <property type="term" value="C:nucleus"/>
    <property type="evidence" value="ECO:0007669"/>
    <property type="project" value="UniProtKB-SubCell"/>
</dbReference>
<comment type="similarity">
    <text evidence="4">Belongs to the vezatin family.</text>
</comment>
<feature type="region of interest" description="Disordered" evidence="13">
    <location>
        <begin position="511"/>
        <end position="531"/>
    </location>
</feature>
<reference evidence="15 16" key="1">
    <citation type="journal article" date="2018" name="Nat. Ecol. Evol.">
        <title>Shark genomes provide insights into elasmobranch evolution and the origin of vertebrates.</title>
        <authorList>
            <person name="Hara Y"/>
            <person name="Yamaguchi K"/>
            <person name="Onimaru K"/>
            <person name="Kadota M"/>
            <person name="Koyanagi M"/>
            <person name="Keeley SD"/>
            <person name="Tatsumi K"/>
            <person name="Tanaka K"/>
            <person name="Motone F"/>
            <person name="Kageyama Y"/>
            <person name="Nozu R"/>
            <person name="Adachi N"/>
            <person name="Nishimura O"/>
            <person name="Nakagawa R"/>
            <person name="Tanegashima C"/>
            <person name="Kiyatake I"/>
            <person name="Matsumoto R"/>
            <person name="Murakumo K"/>
            <person name="Nishida K"/>
            <person name="Terakita A"/>
            <person name="Kuratani S"/>
            <person name="Sato K"/>
            <person name="Hyodo S Kuraku.S."/>
        </authorList>
    </citation>
    <scope>NUCLEOTIDE SEQUENCE [LARGE SCALE GENOMIC DNA]</scope>
</reference>
<keyword evidence="7" id="KW-0812">Transmembrane</keyword>
<evidence type="ECO:0000256" key="8">
    <source>
        <dbReference type="ARBA" id="ARBA00022949"/>
    </source>
</evidence>
<feature type="compositionally biased region" description="Acidic residues" evidence="13">
    <location>
        <begin position="772"/>
        <end position="786"/>
    </location>
</feature>
<comment type="subcellular location">
    <subcellularLocation>
        <location evidence="2">Cell junction</location>
        <location evidence="2">Adherens junction</location>
    </subcellularLocation>
    <subcellularLocation>
        <location evidence="3">Cell membrane</location>
        <topology evidence="3">Multi-pass membrane protein</topology>
    </subcellularLocation>
    <subcellularLocation>
        <location evidence="1">Nucleus</location>
    </subcellularLocation>
</comment>
<gene>
    <name evidence="15" type="ORF">chiPu_0016342</name>
</gene>
<evidence type="ECO:0000256" key="13">
    <source>
        <dbReference type="SAM" id="MobiDB-lite"/>
    </source>
</evidence>
<keyword evidence="8" id="KW-0965">Cell junction</keyword>
<feature type="domain" description="Myosin-binding" evidence="14">
    <location>
        <begin position="174"/>
        <end position="444"/>
    </location>
</feature>
<evidence type="ECO:0000256" key="9">
    <source>
        <dbReference type="ARBA" id="ARBA00022989"/>
    </source>
</evidence>
<evidence type="ECO:0000256" key="1">
    <source>
        <dbReference type="ARBA" id="ARBA00004123"/>
    </source>
</evidence>
<feature type="region of interest" description="Disordered" evidence="13">
    <location>
        <begin position="769"/>
        <end position="795"/>
    </location>
</feature>
<dbReference type="PANTHER" id="PTHR15989:SF5">
    <property type="entry name" value="VEZATIN"/>
    <property type="match status" value="1"/>
</dbReference>
<evidence type="ECO:0000256" key="6">
    <source>
        <dbReference type="ARBA" id="ARBA00022475"/>
    </source>
</evidence>
<dbReference type="Proteomes" id="UP000287033">
    <property type="component" value="Unassembled WGS sequence"/>
</dbReference>
<name>A0A401T5C4_CHIPU</name>
<evidence type="ECO:0000256" key="10">
    <source>
        <dbReference type="ARBA" id="ARBA00023054"/>
    </source>
</evidence>
<dbReference type="STRING" id="137246.A0A401T5C4"/>
<keyword evidence="11" id="KW-0472">Membrane</keyword>
<dbReference type="GO" id="GO:0017022">
    <property type="term" value="F:myosin binding"/>
    <property type="evidence" value="ECO:0007669"/>
    <property type="project" value="InterPro"/>
</dbReference>
<dbReference type="GO" id="GO:0005912">
    <property type="term" value="C:adherens junction"/>
    <property type="evidence" value="ECO:0007669"/>
    <property type="project" value="UniProtKB-SubCell"/>
</dbReference>
<dbReference type="InterPro" id="IPR026859">
    <property type="entry name" value="Myosin-bd"/>
</dbReference>
<dbReference type="GO" id="GO:0098609">
    <property type="term" value="P:cell-cell adhesion"/>
    <property type="evidence" value="ECO:0007669"/>
    <property type="project" value="InterPro"/>
</dbReference>
<evidence type="ECO:0000259" key="14">
    <source>
        <dbReference type="Pfam" id="PF12632"/>
    </source>
</evidence>
<evidence type="ECO:0000256" key="3">
    <source>
        <dbReference type="ARBA" id="ARBA00004651"/>
    </source>
</evidence>
<proteinExistence type="inferred from homology"/>
<evidence type="ECO:0000256" key="5">
    <source>
        <dbReference type="ARBA" id="ARBA00018125"/>
    </source>
</evidence>
<evidence type="ECO:0000256" key="11">
    <source>
        <dbReference type="ARBA" id="ARBA00023136"/>
    </source>
</evidence>
<keyword evidence="12" id="KW-0539">Nucleus</keyword>
<dbReference type="Pfam" id="PF12632">
    <property type="entry name" value="Vezatin"/>
    <property type="match status" value="1"/>
</dbReference>
<organism evidence="15 16">
    <name type="scientific">Chiloscyllium punctatum</name>
    <name type="common">Brownbanded bambooshark</name>
    <name type="synonym">Hemiscyllium punctatum</name>
    <dbReference type="NCBI Taxonomy" id="137246"/>
    <lineage>
        <taxon>Eukaryota</taxon>
        <taxon>Metazoa</taxon>
        <taxon>Chordata</taxon>
        <taxon>Craniata</taxon>
        <taxon>Vertebrata</taxon>
        <taxon>Chondrichthyes</taxon>
        <taxon>Elasmobranchii</taxon>
        <taxon>Galeomorphii</taxon>
        <taxon>Galeoidea</taxon>
        <taxon>Orectolobiformes</taxon>
        <taxon>Hemiscylliidae</taxon>
        <taxon>Chiloscyllium</taxon>
    </lineage>
</organism>
<accession>A0A401T5C4</accession>
<evidence type="ECO:0000256" key="12">
    <source>
        <dbReference type="ARBA" id="ARBA00023242"/>
    </source>
</evidence>
<evidence type="ECO:0000313" key="16">
    <source>
        <dbReference type="Proteomes" id="UP000287033"/>
    </source>
</evidence>
<evidence type="ECO:0000256" key="4">
    <source>
        <dbReference type="ARBA" id="ARBA00007245"/>
    </source>
</evidence>
<dbReference type="InterPro" id="IPR026858">
    <property type="entry name" value="Vezatin"/>
</dbReference>
<evidence type="ECO:0000313" key="15">
    <source>
        <dbReference type="EMBL" id="GCC37835.1"/>
    </source>
</evidence>
<evidence type="ECO:0000256" key="2">
    <source>
        <dbReference type="ARBA" id="ARBA00004536"/>
    </source>
</evidence>
<dbReference type="OrthoDB" id="21151at2759"/>
<comment type="caution">
    <text evidence="15">The sequence shown here is derived from an EMBL/GenBank/DDBJ whole genome shotgun (WGS) entry which is preliminary data.</text>
</comment>
<dbReference type="EMBL" id="BEZZ01001065">
    <property type="protein sequence ID" value="GCC37835.1"/>
    <property type="molecule type" value="Genomic_DNA"/>
</dbReference>